<evidence type="ECO:0000313" key="2">
    <source>
        <dbReference type="EMBL" id="HHH99972.1"/>
    </source>
</evidence>
<comment type="caution">
    <text evidence="2">The sequence shown here is derived from an EMBL/GenBank/DDBJ whole genome shotgun (WGS) entry which is preliminary data.</text>
</comment>
<name>A0A7C5JZW4_THELI</name>
<dbReference type="Pfam" id="PF05124">
    <property type="entry name" value="S_layer_C"/>
    <property type="match status" value="1"/>
</dbReference>
<evidence type="ECO:0000259" key="1">
    <source>
        <dbReference type="Pfam" id="PF05124"/>
    </source>
</evidence>
<accession>A0A7C5JZW4</accession>
<dbReference type="InterPro" id="IPR022651">
    <property type="entry name" value="S_layer_C"/>
</dbReference>
<dbReference type="InterPro" id="IPR032560">
    <property type="entry name" value="DUF4932"/>
</dbReference>
<proteinExistence type="predicted"/>
<organism evidence="2">
    <name type="scientific">Thermococcus litoralis</name>
    <dbReference type="NCBI Taxonomy" id="2265"/>
    <lineage>
        <taxon>Archaea</taxon>
        <taxon>Methanobacteriati</taxon>
        <taxon>Methanobacteriota</taxon>
        <taxon>Thermococci</taxon>
        <taxon>Thermococcales</taxon>
        <taxon>Thermococcaceae</taxon>
        <taxon>Thermococcus</taxon>
    </lineage>
</organism>
<reference evidence="2" key="1">
    <citation type="journal article" date="2020" name="mSystems">
        <title>Genome- and Community-Level Interaction Insights into Carbon Utilization and Element Cycling Functions of Hydrothermarchaeota in Hydrothermal Sediment.</title>
        <authorList>
            <person name="Zhou Z."/>
            <person name="Liu Y."/>
            <person name="Xu W."/>
            <person name="Pan J."/>
            <person name="Luo Z.H."/>
            <person name="Li M."/>
        </authorList>
    </citation>
    <scope>NUCLEOTIDE SEQUENCE [LARGE SCALE GENOMIC DNA]</scope>
    <source>
        <strain evidence="2">HyVt-93</strain>
    </source>
</reference>
<dbReference type="AlphaFoldDB" id="A0A7C5JZW4"/>
<protein>
    <submittedName>
        <fullName evidence="2">S-layer protein</fullName>
    </submittedName>
</protein>
<gene>
    <name evidence="2" type="ORF">ENL40_00580</name>
</gene>
<dbReference type="Proteomes" id="UP000886217">
    <property type="component" value="Unassembled WGS sequence"/>
</dbReference>
<dbReference type="NCBIfam" id="TIGR01564">
    <property type="entry name" value="S_layer_MJ"/>
    <property type="match status" value="1"/>
</dbReference>
<dbReference type="InterPro" id="IPR006454">
    <property type="entry name" value="S_layer_MJ"/>
</dbReference>
<sequence length="518" mass="60385">LELFAVVYILAFNGSDEFVIAPQSYIDDVLTYFAPYKEHPAVELIREIMPKDQPYYLKDHFIADFAGNLATMPYLGNFSEDNLPLSEFYRQLSDFAKESNFIQFYNSHRETYEKTMKPLMDVIPKDFPQKFIEFFGYSYSEYRVELSYSLWIHAHVKCGLDSITCVMSVSSDPSGRVRTILHEFTHPYINPLIDSHSTLFRNLTYFVEEVQKEFPTVTSRDPLHYASNYYWHELFTESFALYLTSHYNLTKIVKYQKFSDLAIGYYLVDDVVKEFKVFEKTKRPNETLSDYLPTLIEHLQELATPNNVTLYFRQKVPVTVFWFLDKVYAKGRIILVYGTQNPDEEGNRYDKETTFQLRDNLNKMFSRAYGVSPTIIVKSDKELTDEDLKENLILVGGPVANNLTKSLRNKMPIKFVLNRTWRLKRDSSLVNKFSAFLFTSFGKLPIEELSTDAPIPQEYPLGVVEVIRNPWNEKNLVLIVAGVDRYSTRRLTSNVQASLISYIIKGDNYVEAGFYTQH</sequence>
<dbReference type="Pfam" id="PF16286">
    <property type="entry name" value="DUF4932"/>
    <property type="match status" value="1"/>
</dbReference>
<feature type="domain" description="S-layer protein outer" evidence="1">
    <location>
        <begin position="376"/>
        <end position="490"/>
    </location>
</feature>
<feature type="non-terminal residue" evidence="2">
    <location>
        <position position="1"/>
    </location>
</feature>
<dbReference type="EMBL" id="DRTU01000028">
    <property type="protein sequence ID" value="HHH99972.1"/>
    <property type="molecule type" value="Genomic_DNA"/>
</dbReference>